<protein>
    <submittedName>
        <fullName evidence="5">Uncharacterized protein</fullName>
    </submittedName>
</protein>
<dbReference type="Gene3D" id="3.40.50.300">
    <property type="entry name" value="P-loop containing nucleotide triphosphate hydrolases"/>
    <property type="match status" value="1"/>
</dbReference>
<feature type="compositionally biased region" description="Basic and acidic residues" evidence="3">
    <location>
        <begin position="242"/>
        <end position="256"/>
    </location>
</feature>
<dbReference type="SMART" id="SM00175">
    <property type="entry name" value="RAB"/>
    <property type="match status" value="1"/>
</dbReference>
<keyword evidence="2" id="KW-0342">GTP-binding</keyword>
<feature type="signal peptide" evidence="4">
    <location>
        <begin position="1"/>
        <end position="29"/>
    </location>
</feature>
<sequence length="300" mass="33550">MYCYSPTTFVVLICPRWRLFLFCLCRTSAESFCTPADSFLHTQRYGRRRDMLVDGGHARACPTFAEVADMLHDCFGVYPECCETPGFPNYHLSYLEIHCAAVRLLSEFRHRSRDSGVGKSSILLRFCDDEFNEKQASTIGVDFKTKFMQVRGKKLKLALWDTAGQERFRTLTSSYYRGAQEGAPLPASPPPESHLRAHQVLAGRGEEVLDEPGRRAHACGQQGRPARRAGDPAGGRGVCVRQFHDVHRDQREDKTGHQAGLRGGRLQDPRHPVPAPEHPGGGPAGDGQRRSCQRGRTRSL</sequence>
<evidence type="ECO:0000256" key="1">
    <source>
        <dbReference type="ARBA" id="ARBA00022741"/>
    </source>
</evidence>
<reference evidence="5" key="1">
    <citation type="submission" date="2023-10" db="EMBL/GenBank/DDBJ databases">
        <authorList>
            <person name="Chen Y."/>
            <person name="Shah S."/>
            <person name="Dougan E. K."/>
            <person name="Thang M."/>
            <person name="Chan C."/>
        </authorList>
    </citation>
    <scope>NUCLEOTIDE SEQUENCE [LARGE SCALE GENOMIC DNA]</scope>
</reference>
<evidence type="ECO:0000256" key="3">
    <source>
        <dbReference type="SAM" id="MobiDB-lite"/>
    </source>
</evidence>
<accession>A0ABN9SK19</accession>
<evidence type="ECO:0000256" key="4">
    <source>
        <dbReference type="SAM" id="SignalP"/>
    </source>
</evidence>
<dbReference type="NCBIfam" id="TIGR00231">
    <property type="entry name" value="small_GTP"/>
    <property type="match status" value="1"/>
</dbReference>
<dbReference type="SUPFAM" id="SSF52540">
    <property type="entry name" value="P-loop containing nucleoside triphosphate hydrolases"/>
    <property type="match status" value="1"/>
</dbReference>
<dbReference type="Pfam" id="PF00071">
    <property type="entry name" value="Ras"/>
    <property type="match status" value="1"/>
</dbReference>
<evidence type="ECO:0000256" key="2">
    <source>
        <dbReference type="ARBA" id="ARBA00023134"/>
    </source>
</evidence>
<keyword evidence="4" id="KW-0732">Signal</keyword>
<dbReference type="PANTHER" id="PTHR47977">
    <property type="entry name" value="RAS-RELATED PROTEIN RAB"/>
    <property type="match status" value="1"/>
</dbReference>
<comment type="caution">
    <text evidence="5">The sequence shown here is derived from an EMBL/GenBank/DDBJ whole genome shotgun (WGS) entry which is preliminary data.</text>
</comment>
<evidence type="ECO:0000313" key="5">
    <source>
        <dbReference type="EMBL" id="CAK0832117.1"/>
    </source>
</evidence>
<dbReference type="InterPro" id="IPR005225">
    <property type="entry name" value="Small_GTP-bd"/>
</dbReference>
<dbReference type="InterPro" id="IPR050227">
    <property type="entry name" value="Rab"/>
</dbReference>
<dbReference type="PRINTS" id="PR00449">
    <property type="entry name" value="RASTRNSFRMNG"/>
</dbReference>
<gene>
    <name evidence="5" type="ORF">PCOR1329_LOCUS30216</name>
</gene>
<feature type="compositionally biased region" description="Basic residues" evidence="3">
    <location>
        <begin position="291"/>
        <end position="300"/>
    </location>
</feature>
<dbReference type="Proteomes" id="UP001189429">
    <property type="component" value="Unassembled WGS sequence"/>
</dbReference>
<dbReference type="InterPro" id="IPR001806">
    <property type="entry name" value="Small_GTPase"/>
</dbReference>
<organism evidence="5 6">
    <name type="scientific">Prorocentrum cordatum</name>
    <dbReference type="NCBI Taxonomy" id="2364126"/>
    <lineage>
        <taxon>Eukaryota</taxon>
        <taxon>Sar</taxon>
        <taxon>Alveolata</taxon>
        <taxon>Dinophyceae</taxon>
        <taxon>Prorocentrales</taxon>
        <taxon>Prorocentraceae</taxon>
        <taxon>Prorocentrum</taxon>
    </lineage>
</organism>
<feature type="region of interest" description="Disordered" evidence="3">
    <location>
        <begin position="206"/>
        <end position="300"/>
    </location>
</feature>
<proteinExistence type="predicted"/>
<name>A0ABN9SK19_9DINO</name>
<evidence type="ECO:0000313" key="6">
    <source>
        <dbReference type="Proteomes" id="UP001189429"/>
    </source>
</evidence>
<keyword evidence="6" id="KW-1185">Reference proteome</keyword>
<keyword evidence="1" id="KW-0547">Nucleotide-binding</keyword>
<dbReference type="InterPro" id="IPR027417">
    <property type="entry name" value="P-loop_NTPase"/>
</dbReference>
<dbReference type="EMBL" id="CAUYUJ010011558">
    <property type="protein sequence ID" value="CAK0832117.1"/>
    <property type="molecule type" value="Genomic_DNA"/>
</dbReference>
<dbReference type="PROSITE" id="PS51419">
    <property type="entry name" value="RAB"/>
    <property type="match status" value="1"/>
</dbReference>
<feature type="chain" id="PRO_5047160163" evidence="4">
    <location>
        <begin position="30"/>
        <end position="300"/>
    </location>
</feature>